<protein>
    <submittedName>
        <fullName evidence="4">CopG family transcriptional regulator</fullName>
    </submittedName>
</protein>
<dbReference type="InterPro" id="IPR022789">
    <property type="entry name" value="ParD"/>
</dbReference>
<dbReference type="PATRIC" id="fig|298794.3.peg.4504"/>
<proteinExistence type="inferred from homology"/>
<dbReference type="InterPro" id="IPR010985">
    <property type="entry name" value="Ribbon_hlx_hlx"/>
</dbReference>
<evidence type="ECO:0000256" key="2">
    <source>
        <dbReference type="ARBA" id="ARBA00022649"/>
    </source>
</evidence>
<sequence length="96" mass="10882">MQAAEKISITMTAEQLRAIRESVAAGEYASTSEVLRDAVRLWQRRRQEDAERLNAIRARIRRSLDDPRPDLTGDDVQADLDALFAEAEAENEIKRA</sequence>
<comment type="similarity">
    <text evidence="1">Belongs to the ParD antitoxin family.</text>
</comment>
<dbReference type="PANTHER" id="PTHR36582">
    <property type="entry name" value="ANTITOXIN PARD"/>
    <property type="match status" value="1"/>
</dbReference>
<dbReference type="CDD" id="cd22231">
    <property type="entry name" value="RHH_NikR_HicB-like"/>
    <property type="match status" value="1"/>
</dbReference>
<dbReference type="Gene3D" id="6.10.10.120">
    <property type="entry name" value="Antitoxin ParD1-like"/>
    <property type="match status" value="1"/>
</dbReference>
<name>A0A0J6VR45_9HYPH</name>
<dbReference type="Pfam" id="PF01402">
    <property type="entry name" value="RHH_1"/>
    <property type="match status" value="1"/>
</dbReference>
<keyword evidence="5" id="KW-1185">Reference proteome</keyword>
<dbReference type="PANTHER" id="PTHR36582:SF2">
    <property type="entry name" value="ANTITOXIN PARD"/>
    <property type="match status" value="1"/>
</dbReference>
<dbReference type="OrthoDB" id="291307at2"/>
<feature type="domain" description="Ribbon-helix-helix protein CopG" evidence="3">
    <location>
        <begin position="6"/>
        <end position="42"/>
    </location>
</feature>
<gene>
    <name evidence="4" type="ORF">VQ02_04915</name>
</gene>
<evidence type="ECO:0000256" key="1">
    <source>
        <dbReference type="ARBA" id="ARBA00008580"/>
    </source>
</evidence>
<evidence type="ECO:0000313" key="5">
    <source>
        <dbReference type="Proteomes" id="UP000035955"/>
    </source>
</evidence>
<dbReference type="GO" id="GO:0006355">
    <property type="term" value="P:regulation of DNA-templated transcription"/>
    <property type="evidence" value="ECO:0007669"/>
    <property type="project" value="InterPro"/>
</dbReference>
<evidence type="ECO:0000259" key="3">
    <source>
        <dbReference type="Pfam" id="PF01402"/>
    </source>
</evidence>
<dbReference type="RefSeq" id="WP_048443068.1">
    <property type="nucleotide sequence ID" value="NZ_LABY01000029.1"/>
</dbReference>
<dbReference type="AlphaFoldDB" id="A0A0J6VR45"/>
<keyword evidence="2" id="KW-1277">Toxin-antitoxin system</keyword>
<comment type="caution">
    <text evidence="4">The sequence shown here is derived from an EMBL/GenBank/DDBJ whole genome shotgun (WGS) entry which is preliminary data.</text>
</comment>
<dbReference type="Proteomes" id="UP000035955">
    <property type="component" value="Unassembled WGS sequence"/>
</dbReference>
<dbReference type="InterPro" id="IPR038296">
    <property type="entry name" value="ParD_sf"/>
</dbReference>
<dbReference type="SUPFAM" id="SSF47598">
    <property type="entry name" value="Ribbon-helix-helix"/>
    <property type="match status" value="1"/>
</dbReference>
<reference evidence="4 5" key="1">
    <citation type="submission" date="2015-03" db="EMBL/GenBank/DDBJ databases">
        <title>Genome sequencing of Methylobacterium variabile DSM 16961.</title>
        <authorList>
            <person name="Chaudhry V."/>
            <person name="Patil P.B."/>
        </authorList>
    </citation>
    <scope>NUCLEOTIDE SEQUENCE [LARGE SCALE GENOMIC DNA]</scope>
    <source>
        <strain evidence="4 5">DSM 16961</strain>
    </source>
</reference>
<dbReference type="EMBL" id="LABY01000029">
    <property type="protein sequence ID" value="KMO41696.1"/>
    <property type="molecule type" value="Genomic_DNA"/>
</dbReference>
<dbReference type="InterPro" id="IPR002145">
    <property type="entry name" value="CopG"/>
</dbReference>
<evidence type="ECO:0000313" key="4">
    <source>
        <dbReference type="EMBL" id="KMO41696.1"/>
    </source>
</evidence>
<accession>A0A0J6VR45</accession>
<organism evidence="4 5">
    <name type="scientific">Methylobacterium variabile</name>
    <dbReference type="NCBI Taxonomy" id="298794"/>
    <lineage>
        <taxon>Bacteria</taxon>
        <taxon>Pseudomonadati</taxon>
        <taxon>Pseudomonadota</taxon>
        <taxon>Alphaproteobacteria</taxon>
        <taxon>Hyphomicrobiales</taxon>
        <taxon>Methylobacteriaceae</taxon>
        <taxon>Methylobacterium</taxon>
    </lineage>
</organism>